<proteinExistence type="predicted"/>
<accession>A0A0S7YHZ3</accession>
<dbReference type="InterPro" id="IPR011047">
    <property type="entry name" value="Quinoprotein_ADH-like_sf"/>
</dbReference>
<evidence type="ECO:0000313" key="1">
    <source>
        <dbReference type="EMBL" id="KPJ74360.1"/>
    </source>
</evidence>
<organism evidence="1 2">
    <name type="scientific">candidate division TA06 bacterium DG_78</name>
    <dbReference type="NCBI Taxonomy" id="1703772"/>
    <lineage>
        <taxon>Bacteria</taxon>
        <taxon>Bacteria division TA06</taxon>
    </lineage>
</organism>
<dbReference type="EMBL" id="LJNI01000006">
    <property type="protein sequence ID" value="KPJ74360.1"/>
    <property type="molecule type" value="Genomic_DNA"/>
</dbReference>
<dbReference type="Proteomes" id="UP000051012">
    <property type="component" value="Unassembled WGS sequence"/>
</dbReference>
<name>A0A0S7YHZ3_UNCT6</name>
<comment type="caution">
    <text evidence="1">The sequence shown here is derived from an EMBL/GenBank/DDBJ whole genome shotgun (WGS) entry which is preliminary data.</text>
</comment>
<evidence type="ECO:0008006" key="3">
    <source>
        <dbReference type="Google" id="ProtNLM"/>
    </source>
</evidence>
<gene>
    <name evidence="1" type="ORF">AMJ52_00775</name>
</gene>
<dbReference type="AlphaFoldDB" id="A0A0S7YHZ3"/>
<protein>
    <recommendedName>
        <fullName evidence="3">Anaphase-promoting complex subunit 4 WD40 domain-containing protein</fullName>
    </recommendedName>
</protein>
<reference evidence="1 2" key="1">
    <citation type="journal article" date="2015" name="Microbiome">
        <title>Genomic resolution of linkages in carbon, nitrogen, and sulfur cycling among widespread estuary sediment bacteria.</title>
        <authorList>
            <person name="Baker B.J."/>
            <person name="Lazar C.S."/>
            <person name="Teske A.P."/>
            <person name="Dick G.J."/>
        </authorList>
    </citation>
    <scope>NUCLEOTIDE SEQUENCE [LARGE SCALE GENOMIC DNA]</scope>
    <source>
        <strain evidence="1">DG_78</strain>
    </source>
</reference>
<sequence length="201" mass="22278">MIVITASIIVLFTSTASSDNGLFHAIVEYGGGAELSVESFTLYGDSNELLYTKSKPVTHTFYIGNTGVVYALNEKQLYFYNHNGEETLLKDLNCANAFGFSPDHELFFASDRDGLFAYSSGGELIYTFTPGRLFASTDKGKIIAIISTDTLFVYEDGKQKFIKQLSTPYIRNLSFSDDQKSIIVELPSGTEVFDSETGERR</sequence>
<evidence type="ECO:0000313" key="2">
    <source>
        <dbReference type="Proteomes" id="UP000051012"/>
    </source>
</evidence>
<dbReference type="SUPFAM" id="SSF50998">
    <property type="entry name" value="Quinoprotein alcohol dehydrogenase-like"/>
    <property type="match status" value="1"/>
</dbReference>